<comment type="similarity">
    <text evidence="1">Belongs to the sigma-70 factor family. ECF subfamily.</text>
</comment>
<evidence type="ECO:0000256" key="1">
    <source>
        <dbReference type="ARBA" id="ARBA00010641"/>
    </source>
</evidence>
<reference evidence="8" key="1">
    <citation type="submission" date="2018-06" db="EMBL/GenBank/DDBJ databases">
        <authorList>
            <person name="Zhirakovskaya E."/>
        </authorList>
    </citation>
    <scope>NUCLEOTIDE SEQUENCE</scope>
</reference>
<keyword evidence="2" id="KW-0805">Transcription regulation</keyword>
<evidence type="ECO:0000313" key="8">
    <source>
        <dbReference type="EMBL" id="VAW44620.1"/>
    </source>
</evidence>
<dbReference type="GO" id="GO:0016987">
    <property type="term" value="F:sigma factor activity"/>
    <property type="evidence" value="ECO:0007669"/>
    <property type="project" value="UniProtKB-KW"/>
</dbReference>
<dbReference type="Gene3D" id="1.10.1740.10">
    <property type="match status" value="1"/>
</dbReference>
<accession>A0A3B0VWA3</accession>
<evidence type="ECO:0008006" key="9">
    <source>
        <dbReference type="Google" id="ProtNLM"/>
    </source>
</evidence>
<feature type="domain" description="RNA polymerase sigma factor 70 region 4 type 2" evidence="7">
    <location>
        <begin position="117"/>
        <end position="153"/>
    </location>
</feature>
<dbReference type="InterPro" id="IPR014284">
    <property type="entry name" value="RNA_pol_sigma-70_dom"/>
</dbReference>
<evidence type="ECO:0000256" key="5">
    <source>
        <dbReference type="ARBA" id="ARBA00023163"/>
    </source>
</evidence>
<dbReference type="GO" id="GO:0006352">
    <property type="term" value="P:DNA-templated transcription initiation"/>
    <property type="evidence" value="ECO:0007669"/>
    <property type="project" value="InterPro"/>
</dbReference>
<dbReference type="GO" id="GO:0003677">
    <property type="term" value="F:DNA binding"/>
    <property type="evidence" value="ECO:0007669"/>
    <property type="project" value="UniProtKB-KW"/>
</dbReference>
<dbReference type="Gene3D" id="1.10.10.10">
    <property type="entry name" value="Winged helix-like DNA-binding domain superfamily/Winged helix DNA-binding domain"/>
    <property type="match status" value="1"/>
</dbReference>
<dbReference type="NCBIfam" id="TIGR02937">
    <property type="entry name" value="sigma70-ECF"/>
    <property type="match status" value="1"/>
</dbReference>
<feature type="domain" description="RNA polymerase sigma-70 region 2" evidence="6">
    <location>
        <begin position="14"/>
        <end position="78"/>
    </location>
</feature>
<evidence type="ECO:0000256" key="2">
    <source>
        <dbReference type="ARBA" id="ARBA00023015"/>
    </source>
</evidence>
<dbReference type="PANTHER" id="PTHR43133:SF8">
    <property type="entry name" value="RNA POLYMERASE SIGMA FACTOR HI_1459-RELATED"/>
    <property type="match status" value="1"/>
</dbReference>
<evidence type="ECO:0000259" key="6">
    <source>
        <dbReference type="Pfam" id="PF04542"/>
    </source>
</evidence>
<dbReference type="Pfam" id="PF08281">
    <property type="entry name" value="Sigma70_r4_2"/>
    <property type="match status" value="1"/>
</dbReference>
<dbReference type="Pfam" id="PF04542">
    <property type="entry name" value="Sigma70_r2"/>
    <property type="match status" value="1"/>
</dbReference>
<dbReference type="AlphaFoldDB" id="A0A3B0VWA3"/>
<sequence length="182" mass="21163">MNRRKLELIFLQHQHLIEKAVYSQNVQIIGVTADDVYQEVSIRLIKILESDREIENLSSYIYRTAANVIIDLARKHKRHLQDVILPGQDYENEVFQADLVSEDAEPDQVIHDDEIRQQVFAAIESLPESRRVAVKLRLQGYSVKEVSELTGWPFYKAENLSKRAMAALKDQLKKLNIDYEID</sequence>
<gene>
    <name evidence="8" type="ORF">MNBD_GAMMA02-1651</name>
</gene>
<dbReference type="InterPro" id="IPR013325">
    <property type="entry name" value="RNA_pol_sigma_r2"/>
</dbReference>
<organism evidence="8">
    <name type="scientific">hydrothermal vent metagenome</name>
    <dbReference type="NCBI Taxonomy" id="652676"/>
    <lineage>
        <taxon>unclassified sequences</taxon>
        <taxon>metagenomes</taxon>
        <taxon>ecological metagenomes</taxon>
    </lineage>
</organism>
<dbReference type="PANTHER" id="PTHR43133">
    <property type="entry name" value="RNA POLYMERASE ECF-TYPE SIGMA FACTO"/>
    <property type="match status" value="1"/>
</dbReference>
<evidence type="ECO:0000256" key="3">
    <source>
        <dbReference type="ARBA" id="ARBA00023082"/>
    </source>
</evidence>
<evidence type="ECO:0000256" key="4">
    <source>
        <dbReference type="ARBA" id="ARBA00023125"/>
    </source>
</evidence>
<keyword evidence="5" id="KW-0804">Transcription</keyword>
<protein>
    <recommendedName>
        <fullName evidence="9">RNA polymerase sigma-70 region 2 domain-containing protein</fullName>
    </recommendedName>
</protein>
<name>A0A3B0VWA3_9ZZZZ</name>
<dbReference type="InterPro" id="IPR039425">
    <property type="entry name" value="RNA_pol_sigma-70-like"/>
</dbReference>
<dbReference type="InterPro" id="IPR036388">
    <property type="entry name" value="WH-like_DNA-bd_sf"/>
</dbReference>
<dbReference type="InterPro" id="IPR013324">
    <property type="entry name" value="RNA_pol_sigma_r3/r4-like"/>
</dbReference>
<dbReference type="EMBL" id="UOFA01000123">
    <property type="protein sequence ID" value="VAW44620.1"/>
    <property type="molecule type" value="Genomic_DNA"/>
</dbReference>
<dbReference type="SUPFAM" id="SSF88946">
    <property type="entry name" value="Sigma2 domain of RNA polymerase sigma factors"/>
    <property type="match status" value="1"/>
</dbReference>
<proteinExistence type="inferred from homology"/>
<keyword evidence="3" id="KW-0731">Sigma factor</keyword>
<keyword evidence="4" id="KW-0238">DNA-binding</keyword>
<dbReference type="InterPro" id="IPR007627">
    <property type="entry name" value="RNA_pol_sigma70_r2"/>
</dbReference>
<dbReference type="InterPro" id="IPR013249">
    <property type="entry name" value="RNA_pol_sigma70_r4_t2"/>
</dbReference>
<evidence type="ECO:0000259" key="7">
    <source>
        <dbReference type="Pfam" id="PF08281"/>
    </source>
</evidence>
<dbReference type="SUPFAM" id="SSF88659">
    <property type="entry name" value="Sigma3 and sigma4 domains of RNA polymerase sigma factors"/>
    <property type="match status" value="1"/>
</dbReference>